<reference evidence="2" key="1">
    <citation type="submission" date="2021-03" db="EMBL/GenBank/DDBJ databases">
        <title>Draft genome sequence of rust myrtle Austropuccinia psidii MF-1, a brazilian biotype.</title>
        <authorList>
            <person name="Quecine M.C."/>
            <person name="Pachon D.M.R."/>
            <person name="Bonatelli M.L."/>
            <person name="Correr F.H."/>
            <person name="Franceschini L.M."/>
            <person name="Leite T.F."/>
            <person name="Margarido G.R.A."/>
            <person name="Almeida C.A."/>
            <person name="Ferrarezi J.A."/>
            <person name="Labate C.A."/>
        </authorList>
    </citation>
    <scope>NUCLEOTIDE SEQUENCE</scope>
    <source>
        <strain evidence="2">MF-1</strain>
    </source>
</reference>
<gene>
    <name evidence="2" type="ORF">O181_012286</name>
</gene>
<evidence type="ECO:0000313" key="2">
    <source>
        <dbReference type="EMBL" id="MBW0472571.1"/>
    </source>
</evidence>
<proteinExistence type="predicted"/>
<dbReference type="AlphaFoldDB" id="A0A9Q3GM59"/>
<name>A0A9Q3GM59_9BASI</name>
<keyword evidence="3" id="KW-1185">Reference proteome</keyword>
<evidence type="ECO:0000313" key="3">
    <source>
        <dbReference type="Proteomes" id="UP000765509"/>
    </source>
</evidence>
<comment type="caution">
    <text evidence="2">The sequence shown here is derived from an EMBL/GenBank/DDBJ whole genome shotgun (WGS) entry which is preliminary data.</text>
</comment>
<sequence>MSKAATFSSSFTPLSHQKISDKESLFSTIPGTFQEKTRSKREKQDFFQSEAERVRPHYPEAFGLGERNSKDPEIAVKTSNRIRIPANGNITPTHNEPSVVTPESNINRNELWFKYPSLQRKTKRTM</sequence>
<protein>
    <submittedName>
        <fullName evidence="2">Uncharacterized protein</fullName>
    </submittedName>
</protein>
<dbReference type="EMBL" id="AVOT02003132">
    <property type="protein sequence ID" value="MBW0472571.1"/>
    <property type="molecule type" value="Genomic_DNA"/>
</dbReference>
<feature type="region of interest" description="Disordered" evidence="1">
    <location>
        <begin position="1"/>
        <end position="25"/>
    </location>
</feature>
<dbReference type="Proteomes" id="UP000765509">
    <property type="component" value="Unassembled WGS sequence"/>
</dbReference>
<organism evidence="2 3">
    <name type="scientific">Austropuccinia psidii MF-1</name>
    <dbReference type="NCBI Taxonomy" id="1389203"/>
    <lineage>
        <taxon>Eukaryota</taxon>
        <taxon>Fungi</taxon>
        <taxon>Dikarya</taxon>
        <taxon>Basidiomycota</taxon>
        <taxon>Pucciniomycotina</taxon>
        <taxon>Pucciniomycetes</taxon>
        <taxon>Pucciniales</taxon>
        <taxon>Sphaerophragmiaceae</taxon>
        <taxon>Austropuccinia</taxon>
    </lineage>
</organism>
<accession>A0A9Q3GM59</accession>
<dbReference type="OrthoDB" id="2157866at2759"/>
<feature type="compositionally biased region" description="Polar residues" evidence="1">
    <location>
        <begin position="1"/>
        <end position="17"/>
    </location>
</feature>
<evidence type="ECO:0000256" key="1">
    <source>
        <dbReference type="SAM" id="MobiDB-lite"/>
    </source>
</evidence>